<dbReference type="SUPFAM" id="SSF81345">
    <property type="entry name" value="ABC transporter involved in vitamin B12 uptake, BtuC"/>
    <property type="match status" value="1"/>
</dbReference>
<evidence type="ECO:0000256" key="1">
    <source>
        <dbReference type="ARBA" id="ARBA00004651"/>
    </source>
</evidence>
<evidence type="ECO:0000256" key="4">
    <source>
        <dbReference type="ARBA" id="ARBA00022475"/>
    </source>
</evidence>
<dbReference type="InterPro" id="IPR000522">
    <property type="entry name" value="ABC_transptr_permease_BtuC"/>
</dbReference>
<dbReference type="GO" id="GO:0022857">
    <property type="term" value="F:transmembrane transporter activity"/>
    <property type="evidence" value="ECO:0007669"/>
    <property type="project" value="InterPro"/>
</dbReference>
<keyword evidence="5 8" id="KW-0812">Transmembrane</keyword>
<comment type="similarity">
    <text evidence="2">Belongs to the binding-protein-dependent transport system permease family. FecCD subfamily.</text>
</comment>
<feature type="transmembrane region" description="Helical" evidence="8">
    <location>
        <begin position="110"/>
        <end position="131"/>
    </location>
</feature>
<evidence type="ECO:0000313" key="10">
    <source>
        <dbReference type="Proteomes" id="UP000321405"/>
    </source>
</evidence>
<evidence type="ECO:0000256" key="3">
    <source>
        <dbReference type="ARBA" id="ARBA00022448"/>
    </source>
</evidence>
<feature type="transmembrane region" description="Helical" evidence="8">
    <location>
        <begin position="230"/>
        <end position="259"/>
    </location>
</feature>
<dbReference type="Gene3D" id="1.10.3470.10">
    <property type="entry name" value="ABC transporter involved in vitamin B12 uptake, BtuC"/>
    <property type="match status" value="1"/>
</dbReference>
<dbReference type="InterPro" id="IPR037294">
    <property type="entry name" value="ABC_BtuC-like"/>
</dbReference>
<protein>
    <submittedName>
        <fullName evidence="9">Iron(III) ABC transporter permease</fullName>
    </submittedName>
</protein>
<keyword evidence="4" id="KW-1003">Cell membrane</keyword>
<dbReference type="GO" id="GO:0005886">
    <property type="term" value="C:plasma membrane"/>
    <property type="evidence" value="ECO:0007669"/>
    <property type="project" value="UniProtKB-SubCell"/>
</dbReference>
<sequence>MTARVCFATAGVALLLAALVALCSGRYAIGPLALFASLGHDGDITTRAVLLQARLPRLVASVGIGAALSVSGAAFQAVFRNPLVSPDLLGVLSGSAFGAAAAILCHATPVTIQLATFAGGCCAVGCGFCIARLVGSEGILPLLLGGLISAALFTALLSLLKYLADPFDTLPAIIYWLLGSLAQTRWPELAVIMPILCLVMGALWIGGRLLDVLGLSDDEAHSLGLPIGAMRWGVLLLATALGALTVSLAGMIGWIGLLVPHIARLLVGPDHRLLLPFSAMLGAVCLTLADTAARTLSPSEMPLGMMTELFGALGFIFVLRRLRREGSL</sequence>
<name>A0A511BQ06_9PROT</name>
<evidence type="ECO:0000256" key="2">
    <source>
        <dbReference type="ARBA" id="ARBA00007935"/>
    </source>
</evidence>
<dbReference type="RefSeq" id="WP_147093512.1">
    <property type="nucleotide sequence ID" value="NZ_BJVC01000003.1"/>
</dbReference>
<gene>
    <name evidence="9" type="primary">fecD</name>
    <name evidence="9" type="ORF">SSA02_15840</name>
</gene>
<dbReference type="PANTHER" id="PTHR30472:SF70">
    <property type="entry name" value="MOLYBDATE IMPORT SYSTEM PERMEASE PROTEIN MOLB"/>
    <property type="match status" value="1"/>
</dbReference>
<feature type="transmembrane region" description="Helical" evidence="8">
    <location>
        <begin position="301"/>
        <end position="319"/>
    </location>
</feature>
<dbReference type="Proteomes" id="UP000321405">
    <property type="component" value="Unassembled WGS sequence"/>
</dbReference>
<evidence type="ECO:0000256" key="5">
    <source>
        <dbReference type="ARBA" id="ARBA00022692"/>
    </source>
</evidence>
<proteinExistence type="inferred from homology"/>
<comment type="caution">
    <text evidence="9">The sequence shown here is derived from an EMBL/GenBank/DDBJ whole genome shotgun (WGS) entry which is preliminary data.</text>
</comment>
<comment type="subcellular location">
    <subcellularLocation>
        <location evidence="1">Cell membrane</location>
        <topology evidence="1">Multi-pass membrane protein</topology>
    </subcellularLocation>
</comment>
<organism evidence="9 10">
    <name type="scientific">Swaminathania salitolerans</name>
    <dbReference type="NCBI Taxonomy" id="182838"/>
    <lineage>
        <taxon>Bacteria</taxon>
        <taxon>Pseudomonadati</taxon>
        <taxon>Pseudomonadota</taxon>
        <taxon>Alphaproteobacteria</taxon>
        <taxon>Acetobacterales</taxon>
        <taxon>Acetobacteraceae</taxon>
        <taxon>Swaminathania</taxon>
    </lineage>
</organism>
<evidence type="ECO:0000256" key="7">
    <source>
        <dbReference type="ARBA" id="ARBA00023136"/>
    </source>
</evidence>
<feature type="transmembrane region" description="Helical" evidence="8">
    <location>
        <begin position="138"/>
        <end position="160"/>
    </location>
</feature>
<reference evidence="9 10" key="1">
    <citation type="submission" date="2019-07" db="EMBL/GenBank/DDBJ databases">
        <title>Whole genome shotgun sequence of Swaminathania salitolerans NBRC 104436.</title>
        <authorList>
            <person name="Hosoyama A."/>
            <person name="Uohara A."/>
            <person name="Ohji S."/>
            <person name="Ichikawa N."/>
        </authorList>
    </citation>
    <scope>NUCLEOTIDE SEQUENCE [LARGE SCALE GENOMIC DNA]</scope>
    <source>
        <strain evidence="9 10">NBRC 104436</strain>
    </source>
</reference>
<feature type="transmembrane region" description="Helical" evidence="8">
    <location>
        <begin position="86"/>
        <end position="104"/>
    </location>
</feature>
<dbReference type="PANTHER" id="PTHR30472">
    <property type="entry name" value="FERRIC ENTEROBACTIN TRANSPORT SYSTEM PERMEASE PROTEIN"/>
    <property type="match status" value="1"/>
</dbReference>
<dbReference type="GO" id="GO:0033214">
    <property type="term" value="P:siderophore-iron import into cell"/>
    <property type="evidence" value="ECO:0007669"/>
    <property type="project" value="TreeGrafter"/>
</dbReference>
<dbReference type="CDD" id="cd06550">
    <property type="entry name" value="TM_ABC_iron-siderophores_like"/>
    <property type="match status" value="1"/>
</dbReference>
<dbReference type="OrthoDB" id="9811975at2"/>
<keyword evidence="10" id="KW-1185">Reference proteome</keyword>
<keyword evidence="6 8" id="KW-1133">Transmembrane helix</keyword>
<keyword evidence="3" id="KW-0813">Transport</keyword>
<feature type="transmembrane region" description="Helical" evidence="8">
    <location>
        <begin position="59"/>
        <end position="79"/>
    </location>
</feature>
<dbReference type="AlphaFoldDB" id="A0A511BQ06"/>
<dbReference type="EMBL" id="BJVC01000003">
    <property type="protein sequence ID" value="GEL02421.1"/>
    <property type="molecule type" value="Genomic_DNA"/>
</dbReference>
<dbReference type="Pfam" id="PF01032">
    <property type="entry name" value="FecCD"/>
    <property type="match status" value="1"/>
</dbReference>
<feature type="transmembrane region" description="Helical" evidence="8">
    <location>
        <begin position="189"/>
        <end position="210"/>
    </location>
</feature>
<keyword evidence="7 8" id="KW-0472">Membrane</keyword>
<evidence type="ECO:0000313" key="9">
    <source>
        <dbReference type="EMBL" id="GEL02421.1"/>
    </source>
</evidence>
<evidence type="ECO:0000256" key="8">
    <source>
        <dbReference type="SAM" id="Phobius"/>
    </source>
</evidence>
<evidence type="ECO:0000256" key="6">
    <source>
        <dbReference type="ARBA" id="ARBA00022989"/>
    </source>
</evidence>
<accession>A0A511BQ06</accession>